<feature type="compositionally biased region" description="Polar residues" evidence="8">
    <location>
        <begin position="660"/>
        <end position="672"/>
    </location>
</feature>
<feature type="compositionally biased region" description="Low complexity" evidence="8">
    <location>
        <begin position="447"/>
        <end position="458"/>
    </location>
</feature>
<reference evidence="11" key="1">
    <citation type="submission" date="2021-04" db="EMBL/GenBank/DDBJ databases">
        <authorList>
            <consortium name="Wellcome Sanger Institute Data Sharing"/>
        </authorList>
    </citation>
    <scope>NUCLEOTIDE SEQUENCE [LARGE SCALE GENOMIC DNA]</scope>
</reference>
<dbReference type="InterPro" id="IPR021090">
    <property type="entry name" value="SPIDER"/>
</dbReference>
<dbReference type="GO" id="GO:0005737">
    <property type="term" value="C:cytoplasm"/>
    <property type="evidence" value="ECO:0007669"/>
    <property type="project" value="UniProtKB-SubCell"/>
</dbReference>
<feature type="domain" description="SAM" evidence="10">
    <location>
        <begin position="1286"/>
        <end position="1350"/>
    </location>
</feature>
<keyword evidence="3" id="KW-0963">Cytoplasm</keyword>
<dbReference type="FunFam" id="1.10.150.50:FF:000055">
    <property type="entry name" value="Sterile alpha motif domain containing 5"/>
    <property type="match status" value="1"/>
</dbReference>
<dbReference type="Ensembl" id="ENSSAUT00010047077.1">
    <property type="protein sequence ID" value="ENSSAUP00010044769.1"/>
    <property type="gene ID" value="ENSSAUG00010018709.1"/>
</dbReference>
<dbReference type="Pfam" id="PF07647">
    <property type="entry name" value="SAM_2"/>
    <property type="match status" value="1"/>
</dbReference>
<evidence type="ECO:0000313" key="11">
    <source>
        <dbReference type="Ensembl" id="ENSSAUP00010044769.1"/>
    </source>
</evidence>
<feature type="region of interest" description="Disordered" evidence="8">
    <location>
        <begin position="945"/>
        <end position="1178"/>
    </location>
</feature>
<evidence type="ECO:0000256" key="2">
    <source>
        <dbReference type="ARBA" id="ARBA00022443"/>
    </source>
</evidence>
<dbReference type="Pfam" id="PF26285">
    <property type="entry name" value="SASH1_Homeodomain"/>
    <property type="match status" value="2"/>
</dbReference>
<feature type="compositionally biased region" description="Polar residues" evidence="8">
    <location>
        <begin position="621"/>
        <end position="630"/>
    </location>
</feature>
<dbReference type="PROSITE" id="PS50105">
    <property type="entry name" value="SAM_DOMAIN"/>
    <property type="match status" value="3"/>
</dbReference>
<feature type="region of interest" description="Disordered" evidence="8">
    <location>
        <begin position="853"/>
        <end position="902"/>
    </location>
</feature>
<dbReference type="InterPro" id="IPR001660">
    <property type="entry name" value="SAM"/>
</dbReference>
<feature type="compositionally biased region" description="Basic residues" evidence="8">
    <location>
        <begin position="758"/>
        <end position="768"/>
    </location>
</feature>
<dbReference type="GO" id="GO:0014002">
    <property type="term" value="P:astrocyte development"/>
    <property type="evidence" value="ECO:0007669"/>
    <property type="project" value="Ensembl"/>
</dbReference>
<dbReference type="SUPFAM" id="SSF47769">
    <property type="entry name" value="SAM/Pointed domain"/>
    <property type="match status" value="3"/>
</dbReference>
<dbReference type="SMART" id="SM00326">
    <property type="entry name" value="SH3"/>
    <property type="match status" value="1"/>
</dbReference>
<dbReference type="Gene3D" id="1.10.150.50">
    <property type="entry name" value="Transcription Factor, Ets-1"/>
    <property type="match status" value="3"/>
</dbReference>
<dbReference type="InterPro" id="IPR013761">
    <property type="entry name" value="SAM/pointed_sf"/>
</dbReference>
<dbReference type="Pfam" id="PF00536">
    <property type="entry name" value="SAM_1"/>
    <property type="match status" value="2"/>
</dbReference>
<dbReference type="OMA" id="SMSDWLI"/>
<dbReference type="GeneTree" id="ENSGT00940000156778"/>
<feature type="region of interest" description="Disordered" evidence="8">
    <location>
        <begin position="326"/>
        <end position="368"/>
    </location>
</feature>
<evidence type="ECO:0000256" key="3">
    <source>
        <dbReference type="ARBA" id="ARBA00022490"/>
    </source>
</evidence>
<dbReference type="SUPFAM" id="SSF50044">
    <property type="entry name" value="SH3-domain"/>
    <property type="match status" value="1"/>
</dbReference>
<feature type="region of interest" description="Disordered" evidence="8">
    <location>
        <begin position="754"/>
        <end position="774"/>
    </location>
</feature>
<accession>A0A671X0X9</accession>
<organism evidence="11 12">
    <name type="scientific">Sparus aurata</name>
    <name type="common">Gilthead sea bream</name>
    <dbReference type="NCBI Taxonomy" id="8175"/>
    <lineage>
        <taxon>Eukaryota</taxon>
        <taxon>Metazoa</taxon>
        <taxon>Chordata</taxon>
        <taxon>Craniata</taxon>
        <taxon>Vertebrata</taxon>
        <taxon>Euteleostomi</taxon>
        <taxon>Actinopterygii</taxon>
        <taxon>Neopterygii</taxon>
        <taxon>Teleostei</taxon>
        <taxon>Neoteleostei</taxon>
        <taxon>Acanthomorphata</taxon>
        <taxon>Eupercaria</taxon>
        <taxon>Spariformes</taxon>
        <taxon>Sparidae</taxon>
        <taxon>Sparus</taxon>
    </lineage>
</organism>
<protein>
    <recommendedName>
        <fullName evidence="6">Sterile alpha motif domain-containing protein 5</fullName>
    </recommendedName>
</protein>
<evidence type="ECO:0000259" key="9">
    <source>
        <dbReference type="PROSITE" id="PS50002"/>
    </source>
</evidence>
<dbReference type="SMART" id="SM00454">
    <property type="entry name" value="SAM"/>
    <property type="match status" value="3"/>
</dbReference>
<feature type="compositionally biased region" description="Polar residues" evidence="8">
    <location>
        <begin position="345"/>
        <end position="356"/>
    </location>
</feature>
<dbReference type="CDD" id="cd09527">
    <property type="entry name" value="SAM_Samd5"/>
    <property type="match status" value="1"/>
</dbReference>
<dbReference type="InterPro" id="IPR051725">
    <property type="entry name" value="SAM-SH3_domain_protein"/>
</dbReference>
<proteinExistence type="predicted"/>
<evidence type="ECO:0000256" key="8">
    <source>
        <dbReference type="SAM" id="MobiDB-lite"/>
    </source>
</evidence>
<feature type="region of interest" description="Disordered" evidence="8">
    <location>
        <begin position="579"/>
        <end position="708"/>
    </location>
</feature>
<feature type="compositionally biased region" description="Low complexity" evidence="8">
    <location>
        <begin position="605"/>
        <end position="615"/>
    </location>
</feature>
<dbReference type="InterPro" id="IPR058666">
    <property type="entry name" value="SASH1/NUB1_homeodomain"/>
</dbReference>
<keyword evidence="4" id="KW-0597">Phosphoprotein</keyword>
<dbReference type="InterPro" id="IPR035720">
    <property type="entry name" value="SASH1_SH3"/>
</dbReference>
<dbReference type="InterPro" id="IPR001452">
    <property type="entry name" value="SH3_domain"/>
</dbReference>
<comment type="subcellular location">
    <subcellularLocation>
        <location evidence="1">Cytoplasm</location>
    </subcellularLocation>
</comment>
<feature type="compositionally biased region" description="Pro residues" evidence="8">
    <location>
        <begin position="1032"/>
        <end position="1042"/>
    </location>
</feature>
<evidence type="ECO:0000313" key="12">
    <source>
        <dbReference type="Proteomes" id="UP000472265"/>
    </source>
</evidence>
<dbReference type="PANTHER" id="PTHR12301">
    <property type="entry name" value="SAM-DOMAIN, SH3 AND NUCLEAR LOCALIZATION SIGNALS PROTEIN RELATED"/>
    <property type="match status" value="1"/>
</dbReference>
<reference evidence="11" key="2">
    <citation type="submission" date="2025-08" db="UniProtKB">
        <authorList>
            <consortium name="Ensembl"/>
        </authorList>
    </citation>
    <scope>IDENTIFICATION</scope>
</reference>
<comment type="subunit">
    <text evidence="5">Interacts promiscuously (via SAM domain) with EPHA5, EPHA6, EPHA7, EPHA8, EPHB1, EPHB2, EPHB3 and EPHB4 (via SAM domain) (in vitro).</text>
</comment>
<dbReference type="Proteomes" id="UP000472265">
    <property type="component" value="Chromosome 22"/>
</dbReference>
<dbReference type="CDD" id="cd11967">
    <property type="entry name" value="SH3_SASH1"/>
    <property type="match status" value="1"/>
</dbReference>
<keyword evidence="12" id="KW-1185">Reference proteome</keyword>
<gene>
    <name evidence="11" type="primary">SASH1</name>
    <name evidence="11" type="synonym">sash1a</name>
</gene>
<evidence type="ECO:0000256" key="4">
    <source>
        <dbReference type="ARBA" id="ARBA00022553"/>
    </source>
</evidence>
<feature type="compositionally biased region" description="Polar residues" evidence="8">
    <location>
        <begin position="226"/>
        <end position="235"/>
    </location>
</feature>
<dbReference type="Gene3D" id="2.30.30.40">
    <property type="entry name" value="SH3 Domains"/>
    <property type="match status" value="1"/>
</dbReference>
<evidence type="ECO:0000256" key="5">
    <source>
        <dbReference type="ARBA" id="ARBA00065890"/>
    </source>
</evidence>
<name>A0A671X0X9_SPAAU</name>
<evidence type="ECO:0000256" key="1">
    <source>
        <dbReference type="ARBA" id="ARBA00004496"/>
    </source>
</evidence>
<dbReference type="RefSeq" id="XP_030260270.1">
    <property type="nucleotide sequence ID" value="XM_030404410.1"/>
</dbReference>
<feature type="domain" description="SH3" evidence="9">
    <location>
        <begin position="690"/>
        <end position="751"/>
    </location>
</feature>
<feature type="compositionally biased region" description="Low complexity" evidence="8">
    <location>
        <begin position="641"/>
        <end position="659"/>
    </location>
</feature>
<feature type="compositionally biased region" description="Low complexity" evidence="8">
    <location>
        <begin position="1117"/>
        <end position="1138"/>
    </location>
</feature>
<sequence>MTTNGPVIVFEWLKTLQLAQYVEAFVDNGYDDLEVCKQIGDPDLDAIGVYIPHHRQRIHDAVRRLREEAQETASGLYFTLEPMPPAAEIYTSHMVDQYESKLRGSKSWTEVGRNGGYMGAQRNLTLGNRRELVIYPKLKLKIMIRDKLIRDGINLAKPPYSNKDGSLGNIDDLAQEYSEYYNTCFSDVSDRMEELRRRRVSQELDMEKQDPSSTSLQLRTEIQESLGFSSEVSTPETDRKMPLHKSSSEDGSGGKWDNKKKNKSFWQNFRKSQHKPVMRQTSKGEDIGYVASEITMSDEERIQLMMMVKEKMITVEEALARLKEYERSRQSSSSDTAEWADGSAVNLNQSSNCNSREQSDDEQSEDSVKFKRLHKLVNSTRRVRKKLIKVEEGKKHGSEDFLNLEALPTCEDNSALYTGVLKKPPLPQEISLPSLTQDQFSLDGDTDSLTNSPSSSSLDTWSGHKLVKTFSKSSSTHGLIRPPRRTPVGSGVLAGSISGVGGSGSSFSELDGCGLDDEGKLSRSTTDGEMRKALSSISHGRTCSFGGFDLSNRSLHVVNTGSDANSKDQEAIYREVVKSPTTSRISLGKKVKSVKETMRKRMSKKYSSSLSEQSSPDGTPGSPQSPQPDTDSLEKPKLKAGGSVESLRSSLSGQSSMSGQTVSTTDSSASNRESVKSEDGDDEEPPYRGPFCGRARVHTDFTPSPYDTDSLKLKRGDVIDIISKPPMGTWMGLLNNKVGTFKFIYVDVLSEEEEKPKRPVRRRRKGRPPKPTSVEELLERINLKEHMPTFLFNGYEDLDTFKLLEEEDLDELNIRDPQHRAVLLTAVELLQEYDSSSDPERGGLSGSQEKLLSEGRGLVGDSPRDSGCYESNENLENGKSRKASRSSRSSAGLQSPDYPTLPMTLSTEALQQNNKNQRTKFTKSFFVKPSLKGFNLLGLHKAQRRSPIPASRSCEDLDGPPQPAGPWKRSHSLGDLHWEQNFEQEDLGVELKLAKERPKSGNSSPAKVCRDEGSPAQNRTPPVSPKGRAERPPVPSQLPLRPPCRTAQPSNPPELLSSPTPSPPESNASGDRVIRTHPKKPPVPPPVPAKKSRERLANGMRHPPLSLPSSPSPTPSPTHSINRSHPSSPVIRSSSSSPSPSPPALPAKTPSTPASPCATSSASSMGEESGTPPAVQPPWFSDLGGKVAVARKVSYAKMGPDLLTLLEQRLEAEGIDLTEEPYSDKHGRCGIPQPLVQRYSEDMEQPVKDVASTMDQLRVRELRKQHRMAIPSGGLTEMCRKPVVSGNISTVSDWLTSIGLPMYTKILAAAGVDTLSHVAVLTESSVWEAGVRDERHARRLVSEARSVVMHREVQS</sequence>
<feature type="compositionally biased region" description="Low complexity" evidence="8">
    <location>
        <begin position="1146"/>
        <end position="1164"/>
    </location>
</feature>
<evidence type="ECO:0000256" key="6">
    <source>
        <dbReference type="ARBA" id="ARBA00073398"/>
    </source>
</evidence>
<dbReference type="InterPro" id="IPR036028">
    <property type="entry name" value="SH3-like_dom_sf"/>
</dbReference>
<dbReference type="Pfam" id="PF07653">
    <property type="entry name" value="SH3_2"/>
    <property type="match status" value="1"/>
</dbReference>
<reference evidence="11" key="3">
    <citation type="submission" date="2025-09" db="UniProtKB">
        <authorList>
            <consortium name="Ensembl"/>
        </authorList>
    </citation>
    <scope>IDENTIFICATION</scope>
</reference>
<feature type="domain" description="SAM" evidence="10">
    <location>
        <begin position="769"/>
        <end position="833"/>
    </location>
</feature>
<dbReference type="FunFam" id="2.30.30.40:FF:000021">
    <property type="entry name" value="Putative sam and sh3 domain-containing protein 1"/>
    <property type="match status" value="1"/>
</dbReference>
<dbReference type="PROSITE" id="PS50002">
    <property type="entry name" value="SH3"/>
    <property type="match status" value="1"/>
</dbReference>
<feature type="region of interest" description="Disordered" evidence="8">
    <location>
        <begin position="438"/>
        <end position="458"/>
    </location>
</feature>
<dbReference type="GeneID" id="115573575"/>
<dbReference type="InParanoid" id="A0A671X0X9"/>
<feature type="region of interest" description="Disordered" evidence="8">
    <location>
        <begin position="225"/>
        <end position="260"/>
    </location>
</feature>
<evidence type="ECO:0000256" key="7">
    <source>
        <dbReference type="PROSITE-ProRule" id="PRU00192"/>
    </source>
</evidence>
<dbReference type="GO" id="GO:0036269">
    <property type="term" value="P:swimming behavior"/>
    <property type="evidence" value="ECO:0007669"/>
    <property type="project" value="Ensembl"/>
</dbReference>
<dbReference type="PANTHER" id="PTHR12301:SF3">
    <property type="entry name" value="SAM AND SH3 DOMAIN-CONTAINING PROTEIN 1"/>
    <property type="match status" value="1"/>
</dbReference>
<keyword evidence="2 7" id="KW-0728">SH3 domain</keyword>
<feature type="domain" description="SAM" evidence="10">
    <location>
        <begin position="9"/>
        <end position="68"/>
    </location>
</feature>
<dbReference type="FunFam" id="1.10.150.50:FF:000024">
    <property type="entry name" value="Putative sam and sh3 domain-containing protein 1"/>
    <property type="match status" value="1"/>
</dbReference>
<dbReference type="Pfam" id="PF12485">
    <property type="entry name" value="SPIDER"/>
    <property type="match status" value="1"/>
</dbReference>
<evidence type="ECO:0000259" key="10">
    <source>
        <dbReference type="PROSITE" id="PS50105"/>
    </source>
</evidence>